<dbReference type="PANTHER" id="PTHR17178:SF0">
    <property type="entry name" value="SERGLYCIN"/>
    <property type="match status" value="1"/>
</dbReference>
<feature type="region of interest" description="Disordered" evidence="2">
    <location>
        <begin position="1"/>
        <end position="141"/>
    </location>
</feature>
<feature type="region of interest" description="Disordered" evidence="2">
    <location>
        <begin position="236"/>
        <end position="297"/>
    </location>
</feature>
<gene>
    <name evidence="5" type="ORF">BDV25DRAFT_16764</name>
</gene>
<evidence type="ECO:0000313" key="5">
    <source>
        <dbReference type="EMBL" id="KAE8148550.1"/>
    </source>
</evidence>
<dbReference type="EMBL" id="ML742156">
    <property type="protein sequence ID" value="KAE8148550.1"/>
    <property type="molecule type" value="Genomic_DNA"/>
</dbReference>
<evidence type="ECO:0000256" key="1">
    <source>
        <dbReference type="PROSITE-ProRule" id="PRU00076"/>
    </source>
</evidence>
<reference evidence="5 6" key="1">
    <citation type="submission" date="2019-04" db="EMBL/GenBank/DDBJ databases">
        <title>Friends and foes A comparative genomics study of 23 Aspergillus species from section Flavi.</title>
        <authorList>
            <consortium name="DOE Joint Genome Institute"/>
            <person name="Kjaerbolling I."/>
            <person name="Vesth T."/>
            <person name="Frisvad J.C."/>
            <person name="Nybo J.L."/>
            <person name="Theobald S."/>
            <person name="Kildgaard S."/>
            <person name="Isbrandt T."/>
            <person name="Kuo A."/>
            <person name="Sato A."/>
            <person name="Lyhne E.K."/>
            <person name="Kogle M.E."/>
            <person name="Wiebenga A."/>
            <person name="Kun R.S."/>
            <person name="Lubbers R.J."/>
            <person name="Makela M.R."/>
            <person name="Barry K."/>
            <person name="Chovatia M."/>
            <person name="Clum A."/>
            <person name="Daum C."/>
            <person name="Haridas S."/>
            <person name="He G."/>
            <person name="LaButti K."/>
            <person name="Lipzen A."/>
            <person name="Mondo S."/>
            <person name="Riley R."/>
            <person name="Salamov A."/>
            <person name="Simmons B.A."/>
            <person name="Magnuson J.K."/>
            <person name="Henrissat B."/>
            <person name="Mortensen U.H."/>
            <person name="Larsen T.O."/>
            <person name="Devries R.P."/>
            <person name="Grigoriev I.V."/>
            <person name="Machida M."/>
            <person name="Baker S.E."/>
            <person name="Andersen M.R."/>
        </authorList>
    </citation>
    <scope>NUCLEOTIDE SEQUENCE [LARGE SCALE GENOMIC DNA]</scope>
    <source>
        <strain evidence="5 6">IBT 18842</strain>
    </source>
</reference>
<feature type="region of interest" description="Disordered" evidence="2">
    <location>
        <begin position="365"/>
        <end position="384"/>
    </location>
</feature>
<feature type="domain" description="EGF-like" evidence="4">
    <location>
        <begin position="538"/>
        <end position="575"/>
    </location>
</feature>
<dbReference type="OrthoDB" id="283575at2759"/>
<sequence length="816" mass="87461">MERKGSVRRAREMLEAGKRHEPRMNAEVPPPPKGNITHMTQWPLPSENFVPNVIDPHGRLLTPQGPPPPRPPRPDLPSPSVYSERSVQDVAPSPLYIKRPVPSFSQPLSHPSPPRTVVRPPPPPSPSTDEGSTPRVSVATADLLRHSTLSMATSVASIPDFPFPNQHLPADPMQRSAANLAPPPPIVRPPVNRRSSVSPIPEERSDGKGSFASSRMAPASWCSGKAESEILGTYLDGVSDDEDDSSHPTHGNQATLVRQASIGKRTQPSVCMIRRSTVESPVAPPEDPVRAKPPVTEEVPLAFSKEVSVGKARRGSFLTSSSDSSHFDLDKAPFVLDVSQQHATSEHEQHDTSALAKEMGALPRAMPTMSDKRPGGRRPPPLNLDAVRNAEKRGSLTSLPDLIRRATKLATNLEHGRTASRNDLLGGGGGARFPYGQQRGSGSLKDILASFPPPAATPENGHSSWPFFFRRSTLHQLHSRESGPRDVEEKEQKKPRRCCGLPIRGFIVLCFIVLIVILIAVLVPILVTAMRKHKINSALSGCAKTAPCENGGVSVSSGDICSCVCANGYTGSRCTMSGDASCTTTIAGDGSRASNATMGSELPRLFEDSQNNYSIPLDSMTIMALFSQNNVSCTTENTLVSFRGVSNSKARRVLPVSLDAGLRLQDQPESAPTITATNIPTRTLAARGSVSTMNGIIFDGSEPTEVHRPPTSATPLADAATATATTATSTPTATVSTEVLDFSRIAVLYIFEKTGTLDAAMLSETRIEKYLGDSYSSSQKHNCTINLSDSGLKGKYTLDFDEFHITTPSGDVIGGN</sequence>
<dbReference type="PANTHER" id="PTHR17178">
    <property type="entry name" value="SECRETORY GRANULE PROTEOGLYCAN CORE PROTEIN"/>
    <property type="match status" value="1"/>
</dbReference>
<feature type="compositionally biased region" description="Basic and acidic residues" evidence="2">
    <location>
        <begin position="1"/>
        <end position="24"/>
    </location>
</feature>
<name>A0A5N6TQH0_ASPAV</name>
<dbReference type="InterPro" id="IPR000742">
    <property type="entry name" value="EGF"/>
</dbReference>
<dbReference type="AlphaFoldDB" id="A0A5N6TQH0"/>
<evidence type="ECO:0000256" key="3">
    <source>
        <dbReference type="SAM" id="Phobius"/>
    </source>
</evidence>
<feature type="compositionally biased region" description="Pro residues" evidence="2">
    <location>
        <begin position="64"/>
        <end position="77"/>
    </location>
</feature>
<feature type="disulfide bond" evidence="1">
    <location>
        <begin position="565"/>
        <end position="574"/>
    </location>
</feature>
<evidence type="ECO:0000259" key="4">
    <source>
        <dbReference type="PROSITE" id="PS50026"/>
    </source>
</evidence>
<keyword evidence="3" id="KW-0472">Membrane</keyword>
<dbReference type="PROSITE" id="PS00022">
    <property type="entry name" value="EGF_1"/>
    <property type="match status" value="1"/>
</dbReference>
<comment type="caution">
    <text evidence="1">Lacks conserved residue(s) required for the propagation of feature annotation.</text>
</comment>
<feature type="compositionally biased region" description="Pro residues" evidence="2">
    <location>
        <begin position="110"/>
        <end position="126"/>
    </location>
</feature>
<dbReference type="PROSITE" id="PS50026">
    <property type="entry name" value="EGF_3"/>
    <property type="match status" value="1"/>
</dbReference>
<proteinExistence type="predicted"/>
<keyword evidence="3" id="KW-0812">Transmembrane</keyword>
<protein>
    <recommendedName>
        <fullName evidence="4">EGF-like domain-containing protein</fullName>
    </recommendedName>
</protein>
<dbReference type="Gene3D" id="2.10.25.10">
    <property type="entry name" value="Laminin"/>
    <property type="match status" value="1"/>
</dbReference>
<feature type="region of interest" description="Disordered" evidence="2">
    <location>
        <begin position="166"/>
        <end position="222"/>
    </location>
</feature>
<organism evidence="5 6">
    <name type="scientific">Aspergillus avenaceus</name>
    <dbReference type="NCBI Taxonomy" id="36643"/>
    <lineage>
        <taxon>Eukaryota</taxon>
        <taxon>Fungi</taxon>
        <taxon>Dikarya</taxon>
        <taxon>Ascomycota</taxon>
        <taxon>Pezizomycotina</taxon>
        <taxon>Eurotiomycetes</taxon>
        <taxon>Eurotiomycetidae</taxon>
        <taxon>Eurotiales</taxon>
        <taxon>Aspergillaceae</taxon>
        <taxon>Aspergillus</taxon>
        <taxon>Aspergillus subgen. Circumdati</taxon>
    </lineage>
</organism>
<accession>A0A5N6TQH0</accession>
<feature type="transmembrane region" description="Helical" evidence="3">
    <location>
        <begin position="506"/>
        <end position="527"/>
    </location>
</feature>
<keyword evidence="1" id="KW-1015">Disulfide bond</keyword>
<feature type="compositionally biased region" description="Polar residues" evidence="2">
    <location>
        <begin position="248"/>
        <end position="269"/>
    </location>
</feature>
<feature type="compositionally biased region" description="Low complexity" evidence="2">
    <location>
        <begin position="189"/>
        <end position="200"/>
    </location>
</feature>
<keyword evidence="3" id="KW-1133">Transmembrane helix</keyword>
<evidence type="ECO:0000256" key="2">
    <source>
        <dbReference type="SAM" id="MobiDB-lite"/>
    </source>
</evidence>
<evidence type="ECO:0000313" key="6">
    <source>
        <dbReference type="Proteomes" id="UP000325780"/>
    </source>
</evidence>
<keyword evidence="1" id="KW-0245">EGF-like domain</keyword>
<dbReference type="CDD" id="cd00054">
    <property type="entry name" value="EGF_CA"/>
    <property type="match status" value="1"/>
</dbReference>
<dbReference type="PROSITE" id="PS01186">
    <property type="entry name" value="EGF_2"/>
    <property type="match status" value="1"/>
</dbReference>
<keyword evidence="6" id="KW-1185">Reference proteome</keyword>
<dbReference type="Proteomes" id="UP000325780">
    <property type="component" value="Unassembled WGS sequence"/>
</dbReference>